<comment type="caution">
    <text evidence="7">The sequence shown here is derived from an EMBL/GenBank/DDBJ whole genome shotgun (WGS) entry which is preliminary data.</text>
</comment>
<dbReference type="AlphaFoldDB" id="A0A9P7A0G6"/>
<dbReference type="EMBL" id="JABBWD010000009">
    <property type="protein sequence ID" value="KAG1780199.1"/>
    <property type="molecule type" value="Genomic_DNA"/>
</dbReference>
<dbReference type="CDD" id="cd05471">
    <property type="entry name" value="pepsin_like"/>
    <property type="match status" value="1"/>
</dbReference>
<dbReference type="Proteomes" id="UP000714275">
    <property type="component" value="Unassembled WGS sequence"/>
</dbReference>
<proteinExistence type="inferred from homology"/>
<comment type="similarity">
    <text evidence="1 3">Belongs to the peptidase A1 family.</text>
</comment>
<keyword evidence="5" id="KW-0732">Signal</keyword>
<evidence type="ECO:0000259" key="6">
    <source>
        <dbReference type="PROSITE" id="PS51767"/>
    </source>
</evidence>
<protein>
    <submittedName>
        <fullName evidence="7">Aspartic peptidase domain-containing protein</fullName>
    </submittedName>
</protein>
<name>A0A9P7A0G6_9AGAM</name>
<dbReference type="Gene3D" id="2.40.70.10">
    <property type="entry name" value="Acid Proteases"/>
    <property type="match status" value="2"/>
</dbReference>
<dbReference type="PANTHER" id="PTHR47966:SF51">
    <property type="entry name" value="BETA-SITE APP-CLEAVING ENZYME, ISOFORM A-RELATED"/>
    <property type="match status" value="1"/>
</dbReference>
<dbReference type="GO" id="GO:0004190">
    <property type="term" value="F:aspartic-type endopeptidase activity"/>
    <property type="evidence" value="ECO:0007669"/>
    <property type="project" value="UniProtKB-KW"/>
</dbReference>
<dbReference type="PRINTS" id="PR00792">
    <property type="entry name" value="PEPSIN"/>
</dbReference>
<dbReference type="InterPro" id="IPR021109">
    <property type="entry name" value="Peptidase_aspartic_dom_sf"/>
</dbReference>
<feature type="region of interest" description="Disordered" evidence="4">
    <location>
        <begin position="436"/>
        <end position="474"/>
    </location>
</feature>
<reference evidence="7" key="1">
    <citation type="journal article" date="2020" name="New Phytol.">
        <title>Comparative genomics reveals dynamic genome evolution in host specialist ectomycorrhizal fungi.</title>
        <authorList>
            <person name="Lofgren L.A."/>
            <person name="Nguyen N.H."/>
            <person name="Vilgalys R."/>
            <person name="Ruytinx J."/>
            <person name="Liao H.L."/>
            <person name="Branco S."/>
            <person name="Kuo A."/>
            <person name="LaButti K."/>
            <person name="Lipzen A."/>
            <person name="Andreopoulos W."/>
            <person name="Pangilinan J."/>
            <person name="Riley R."/>
            <person name="Hundley H."/>
            <person name="Na H."/>
            <person name="Barry K."/>
            <person name="Grigoriev I.V."/>
            <person name="Stajich J.E."/>
            <person name="Kennedy P.G."/>
        </authorList>
    </citation>
    <scope>NUCLEOTIDE SEQUENCE</scope>
    <source>
        <strain evidence="7">DOB743</strain>
    </source>
</reference>
<feature type="signal peptide" evidence="5">
    <location>
        <begin position="1"/>
        <end position="29"/>
    </location>
</feature>
<evidence type="ECO:0000256" key="3">
    <source>
        <dbReference type="RuleBase" id="RU000454"/>
    </source>
</evidence>
<feature type="compositionally biased region" description="Polar residues" evidence="4">
    <location>
        <begin position="321"/>
        <end position="339"/>
    </location>
</feature>
<evidence type="ECO:0000313" key="8">
    <source>
        <dbReference type="Proteomes" id="UP000714275"/>
    </source>
</evidence>
<organism evidence="7 8">
    <name type="scientific">Suillus placidus</name>
    <dbReference type="NCBI Taxonomy" id="48579"/>
    <lineage>
        <taxon>Eukaryota</taxon>
        <taxon>Fungi</taxon>
        <taxon>Dikarya</taxon>
        <taxon>Basidiomycota</taxon>
        <taxon>Agaricomycotina</taxon>
        <taxon>Agaricomycetes</taxon>
        <taxon>Agaricomycetidae</taxon>
        <taxon>Boletales</taxon>
        <taxon>Suillineae</taxon>
        <taxon>Suillaceae</taxon>
        <taxon>Suillus</taxon>
    </lineage>
</organism>
<dbReference type="InterPro" id="IPR001461">
    <property type="entry name" value="Aspartic_peptidase_A1"/>
</dbReference>
<dbReference type="OrthoDB" id="660550at2759"/>
<feature type="compositionally biased region" description="Basic residues" evidence="4">
    <location>
        <begin position="465"/>
        <end position="474"/>
    </location>
</feature>
<evidence type="ECO:0000256" key="5">
    <source>
        <dbReference type="SAM" id="SignalP"/>
    </source>
</evidence>
<evidence type="ECO:0000313" key="7">
    <source>
        <dbReference type="EMBL" id="KAG1780199.1"/>
    </source>
</evidence>
<dbReference type="InterPro" id="IPR033121">
    <property type="entry name" value="PEPTIDASE_A1"/>
</dbReference>
<keyword evidence="3" id="KW-0645">Protease</keyword>
<dbReference type="GO" id="GO:0006508">
    <property type="term" value="P:proteolysis"/>
    <property type="evidence" value="ECO:0007669"/>
    <property type="project" value="UniProtKB-KW"/>
</dbReference>
<dbReference type="SUPFAM" id="SSF50630">
    <property type="entry name" value="Acid proteases"/>
    <property type="match status" value="1"/>
</dbReference>
<evidence type="ECO:0000256" key="4">
    <source>
        <dbReference type="SAM" id="MobiDB-lite"/>
    </source>
</evidence>
<dbReference type="InterPro" id="IPR034164">
    <property type="entry name" value="Pepsin-like_dom"/>
</dbReference>
<feature type="domain" description="Peptidase A1" evidence="6">
    <location>
        <begin position="93"/>
        <end position="474"/>
    </location>
</feature>
<evidence type="ECO:0000256" key="2">
    <source>
        <dbReference type="ARBA" id="ARBA00022750"/>
    </source>
</evidence>
<dbReference type="PROSITE" id="PS51767">
    <property type="entry name" value="PEPTIDASE_A1"/>
    <property type="match status" value="1"/>
</dbReference>
<keyword evidence="8" id="KW-1185">Reference proteome</keyword>
<keyword evidence="2 3" id="KW-0064">Aspartyl protease</keyword>
<feature type="chain" id="PRO_5040361700" evidence="5">
    <location>
        <begin position="30"/>
        <end position="474"/>
    </location>
</feature>
<sequence length="474" mass="48654">MIIAFQYRSIMFPAASLLTTLLLALSIAASPVEIRDSPITLPITRRLNTSGGTINLLQRDQSRATALKTASRNALGRRAGSIPVTNDAVIYIAAVGVGVGSPATTYNLIVDTGSSNAWVDATTPYAMTSTSVNTCQPVVVSYGSGSFSGTVYTNTVTLGSGLTITQQSIGVASTSTGFTGVDGYPDKLTGNDDPNRHWQPVSQGTISHMVVGVAFEPTTSHTVTNGELTFGGIDATKYTGPIAYTPLTTTYPASYYWGINESITYVTTTISSAGIVDTGTTLILIASSAGLMSTGGLSGMLAALAASGFGPATPIQASKPAESSSATKPASETPATGSSEIGRRRSLRLSAKNGGPSGDKSEGSSATAPTIGSVHIASSPTVASQSTAQPMEALIQDGGLISDFTGDEVDAEVFEDDDDIDSAADKTVTLSIADGGYSCNTSSDGSKVEAQTPDGTRVATPNRPMRTRPRTQLL</sequence>
<gene>
    <name evidence="7" type="ORF">EV702DRAFT_1266677</name>
</gene>
<dbReference type="Pfam" id="PF00026">
    <property type="entry name" value="Asp"/>
    <property type="match status" value="1"/>
</dbReference>
<dbReference type="InterPro" id="IPR001969">
    <property type="entry name" value="Aspartic_peptidase_AS"/>
</dbReference>
<dbReference type="PANTHER" id="PTHR47966">
    <property type="entry name" value="BETA-SITE APP-CLEAVING ENZYME, ISOFORM A-RELATED"/>
    <property type="match status" value="1"/>
</dbReference>
<evidence type="ECO:0000256" key="1">
    <source>
        <dbReference type="ARBA" id="ARBA00007447"/>
    </source>
</evidence>
<dbReference type="PROSITE" id="PS00141">
    <property type="entry name" value="ASP_PROTEASE"/>
    <property type="match status" value="1"/>
</dbReference>
<keyword evidence="3" id="KW-0378">Hydrolase</keyword>
<accession>A0A9P7A0G6</accession>
<feature type="region of interest" description="Disordered" evidence="4">
    <location>
        <begin position="315"/>
        <end position="370"/>
    </location>
</feature>